<keyword evidence="1" id="KW-0812">Transmembrane</keyword>
<dbReference type="InterPro" id="IPR018682">
    <property type="entry name" value="DUF2167_membr"/>
</dbReference>
<reference evidence="3 4" key="1">
    <citation type="journal article" date="2018" name="Arch. Microbiol.">
        <title>New insights into the metabolic potential of the phototrophic purple bacterium Rhodopila globiformis DSM 161(T) from its draft genome sequence and evidence for a vanadium-dependent nitrogenase.</title>
        <authorList>
            <person name="Imhoff J.F."/>
            <person name="Rahn T."/>
            <person name="Kunzel S."/>
            <person name="Neulinger S.C."/>
        </authorList>
    </citation>
    <scope>NUCLEOTIDE SEQUENCE [LARGE SCALE GENOMIC DNA]</scope>
    <source>
        <strain evidence="3 4">DSM 161</strain>
    </source>
</reference>
<dbReference type="Proteomes" id="UP000239724">
    <property type="component" value="Unassembled WGS sequence"/>
</dbReference>
<keyword evidence="4" id="KW-1185">Reference proteome</keyword>
<keyword evidence="1" id="KW-0472">Membrane</keyword>
<gene>
    <name evidence="3" type="ORF">CCS01_07495</name>
</gene>
<evidence type="ECO:0000313" key="4">
    <source>
        <dbReference type="Proteomes" id="UP000239724"/>
    </source>
</evidence>
<proteinExistence type="predicted"/>
<evidence type="ECO:0000256" key="2">
    <source>
        <dbReference type="SAM" id="SignalP"/>
    </source>
</evidence>
<dbReference type="AlphaFoldDB" id="A0A2S6NKG2"/>
<keyword evidence="2" id="KW-0732">Signal</keyword>
<dbReference type="EMBL" id="NHRY01000072">
    <property type="protein sequence ID" value="PPQ35516.1"/>
    <property type="molecule type" value="Genomic_DNA"/>
</dbReference>
<accession>A0A2S6NKG2</accession>
<dbReference type="RefSeq" id="WP_104518230.1">
    <property type="nucleotide sequence ID" value="NZ_NHRY01000072.1"/>
</dbReference>
<comment type="caution">
    <text evidence="3">The sequence shown here is derived from an EMBL/GenBank/DDBJ whole genome shotgun (WGS) entry which is preliminary data.</text>
</comment>
<name>A0A2S6NKG2_RHOGL</name>
<keyword evidence="1" id="KW-1133">Transmembrane helix</keyword>
<organism evidence="3 4">
    <name type="scientific">Rhodopila globiformis</name>
    <name type="common">Rhodopseudomonas globiformis</name>
    <dbReference type="NCBI Taxonomy" id="1071"/>
    <lineage>
        <taxon>Bacteria</taxon>
        <taxon>Pseudomonadati</taxon>
        <taxon>Pseudomonadota</taxon>
        <taxon>Alphaproteobacteria</taxon>
        <taxon>Acetobacterales</taxon>
        <taxon>Acetobacteraceae</taxon>
        <taxon>Rhodopila</taxon>
    </lineage>
</organism>
<dbReference type="Pfam" id="PF09935">
    <property type="entry name" value="DUF2167"/>
    <property type="match status" value="1"/>
</dbReference>
<dbReference type="OrthoDB" id="196355at2"/>
<feature type="signal peptide" evidence="2">
    <location>
        <begin position="1"/>
        <end position="32"/>
    </location>
</feature>
<sequence length="308" mass="32305">MPDAGGLCRIVLALLPLALPIGAAATSPAAQAAAPGLFETPADAFADALRHSTGAPARADLGPDASVRLSGDLIVVPQDQAARLLVLWNLPVPPDLVALLLGPKGMDAPGIIRFVPAGFVDDATAASFAADDLQSSLGDTVARGNRARLQQHLPALEVRRWVRPPQYDPAAHQISWAALILPTTAPLGSDGTTTLNAVAFGRRGYIKLSMVTSVQDAGDAGQMFDASLSGLQFRPGAAYGDVRPGDRRAPDGLAGALGMDALHKKRTMLGAWLLDNVTAIASGFLATVGALSLLVYFRRHRYLESRRW</sequence>
<evidence type="ECO:0000313" key="3">
    <source>
        <dbReference type="EMBL" id="PPQ35516.1"/>
    </source>
</evidence>
<evidence type="ECO:0008006" key="5">
    <source>
        <dbReference type="Google" id="ProtNLM"/>
    </source>
</evidence>
<evidence type="ECO:0000256" key="1">
    <source>
        <dbReference type="SAM" id="Phobius"/>
    </source>
</evidence>
<feature type="transmembrane region" description="Helical" evidence="1">
    <location>
        <begin position="269"/>
        <end position="297"/>
    </location>
</feature>
<feature type="chain" id="PRO_5015659125" description="DUF2167 domain-containing protein" evidence="2">
    <location>
        <begin position="33"/>
        <end position="308"/>
    </location>
</feature>
<protein>
    <recommendedName>
        <fullName evidence="5">DUF2167 domain-containing protein</fullName>
    </recommendedName>
</protein>